<feature type="non-terminal residue" evidence="1">
    <location>
        <position position="56"/>
    </location>
</feature>
<dbReference type="EMBL" id="CAJNJA010007193">
    <property type="protein sequence ID" value="CAE7221446.1"/>
    <property type="molecule type" value="Genomic_DNA"/>
</dbReference>
<proteinExistence type="predicted"/>
<dbReference type="Proteomes" id="UP000601435">
    <property type="component" value="Unassembled WGS sequence"/>
</dbReference>
<protein>
    <submittedName>
        <fullName evidence="1">Uncharacterized protein</fullName>
    </submittedName>
</protein>
<feature type="non-terminal residue" evidence="1">
    <location>
        <position position="1"/>
    </location>
</feature>
<organism evidence="1 2">
    <name type="scientific">Symbiodinium necroappetens</name>
    <dbReference type="NCBI Taxonomy" id="1628268"/>
    <lineage>
        <taxon>Eukaryota</taxon>
        <taxon>Sar</taxon>
        <taxon>Alveolata</taxon>
        <taxon>Dinophyceae</taxon>
        <taxon>Suessiales</taxon>
        <taxon>Symbiodiniaceae</taxon>
        <taxon>Symbiodinium</taxon>
    </lineage>
</organism>
<keyword evidence="2" id="KW-1185">Reference proteome</keyword>
<evidence type="ECO:0000313" key="1">
    <source>
        <dbReference type="EMBL" id="CAE7221446.1"/>
    </source>
</evidence>
<comment type="caution">
    <text evidence="1">The sequence shown here is derived from an EMBL/GenBank/DDBJ whole genome shotgun (WGS) entry which is preliminary data.</text>
</comment>
<reference evidence="1" key="1">
    <citation type="submission" date="2021-02" db="EMBL/GenBank/DDBJ databases">
        <authorList>
            <person name="Dougan E. K."/>
            <person name="Rhodes N."/>
            <person name="Thang M."/>
            <person name="Chan C."/>
        </authorList>
    </citation>
    <scope>NUCLEOTIDE SEQUENCE</scope>
</reference>
<accession>A0A812KCH3</accession>
<sequence>RENGIRVGHAAPPAWLKAFATPINSLIGRDLCGEFQLTTGIGLILDTAPPGPLLGE</sequence>
<gene>
    <name evidence="1" type="ORF">SNEC2469_LOCUS2849</name>
</gene>
<dbReference type="OrthoDB" id="10360359at2759"/>
<name>A0A812KCH3_9DINO</name>
<evidence type="ECO:0000313" key="2">
    <source>
        <dbReference type="Proteomes" id="UP000601435"/>
    </source>
</evidence>
<dbReference type="AlphaFoldDB" id="A0A812KCH3"/>